<organism evidence="2 3">
    <name type="scientific">Fodinisporobacter ferrooxydans</name>
    <dbReference type="NCBI Taxonomy" id="2901836"/>
    <lineage>
        <taxon>Bacteria</taxon>
        <taxon>Bacillati</taxon>
        <taxon>Bacillota</taxon>
        <taxon>Bacilli</taxon>
        <taxon>Bacillales</taxon>
        <taxon>Alicyclobacillaceae</taxon>
        <taxon>Fodinisporobacter</taxon>
    </lineage>
</organism>
<dbReference type="PANTHER" id="PTHR32182:SF0">
    <property type="entry name" value="DNA REPLICATION AND REPAIR PROTEIN RECF"/>
    <property type="match status" value="1"/>
</dbReference>
<dbReference type="SUPFAM" id="SSF52540">
    <property type="entry name" value="P-loop containing nucleoside triphosphate hydrolases"/>
    <property type="match status" value="1"/>
</dbReference>
<dbReference type="EMBL" id="CP089291">
    <property type="protein sequence ID" value="UOF91227.1"/>
    <property type="molecule type" value="Genomic_DNA"/>
</dbReference>
<dbReference type="Proteomes" id="UP000830167">
    <property type="component" value="Chromosome"/>
</dbReference>
<protein>
    <submittedName>
        <fullName evidence="2">AAA family ATPase</fullName>
    </submittedName>
</protein>
<dbReference type="PANTHER" id="PTHR32182">
    <property type="entry name" value="DNA REPLICATION AND REPAIR PROTEIN RECF"/>
    <property type="match status" value="1"/>
</dbReference>
<feature type="coiled-coil region" evidence="1">
    <location>
        <begin position="733"/>
        <end position="781"/>
    </location>
</feature>
<feature type="coiled-coil region" evidence="1">
    <location>
        <begin position="872"/>
        <end position="899"/>
    </location>
</feature>
<gene>
    <name evidence="2" type="ORF">LSG31_02925</name>
</gene>
<reference evidence="2" key="1">
    <citation type="submission" date="2021-12" db="EMBL/GenBank/DDBJ databases">
        <title>Alicyclobacillaceae gen. nov., sp. nov., isolated from chalcocite enrichment system.</title>
        <authorList>
            <person name="Jiang Z."/>
        </authorList>
    </citation>
    <scope>NUCLEOTIDE SEQUENCE</scope>
    <source>
        <strain evidence="2">MYW30-H2</strain>
    </source>
</reference>
<feature type="coiled-coil region" evidence="1">
    <location>
        <begin position="457"/>
        <end position="484"/>
    </location>
</feature>
<proteinExistence type="predicted"/>
<evidence type="ECO:0000256" key="1">
    <source>
        <dbReference type="SAM" id="Coils"/>
    </source>
</evidence>
<dbReference type="InterPro" id="IPR027417">
    <property type="entry name" value="P-loop_NTPase"/>
</dbReference>
<keyword evidence="1" id="KW-0175">Coiled coil</keyword>
<name>A0ABY4CL33_9BACL</name>
<keyword evidence="3" id="KW-1185">Reference proteome</keyword>
<evidence type="ECO:0000313" key="2">
    <source>
        <dbReference type="EMBL" id="UOF91227.1"/>
    </source>
</evidence>
<dbReference type="Pfam" id="PF13555">
    <property type="entry name" value="AAA_29"/>
    <property type="match status" value="1"/>
</dbReference>
<evidence type="ECO:0000313" key="3">
    <source>
        <dbReference type="Proteomes" id="UP000830167"/>
    </source>
</evidence>
<dbReference type="RefSeq" id="WP_347437915.1">
    <property type="nucleotide sequence ID" value="NZ_CP089291.1"/>
</dbReference>
<accession>A0ABY4CL33</accession>
<feature type="coiled-coil region" evidence="1">
    <location>
        <begin position="277"/>
        <end position="325"/>
    </location>
</feature>
<dbReference type="Pfam" id="PF13558">
    <property type="entry name" value="SbcC_Walker_B"/>
    <property type="match status" value="1"/>
</dbReference>
<sequence length="1138" mass="132284">MKRLEKLVLINWHYIVHEVLNLQQITFLTGKNGAGKSTILDALQMLILGDTSGHFFNKAANDNSRRSLKGYLFGEVADAEDSGIVYLRADETFSSYVVAEFYDTVKKKHLCMGIIFDCDPDGTYNHRFFSLLDELPSFHFIREETPLSIQELRQWGSKKGKGKFELYETNKRYQDMFRSHMGNIGEKFFRLFRKAVPFSPIMDVAGFISEFVCDVEHRLDIEDMRENIRHYRRMEDELRHVRKKVDALTQIGQQAESLSTVEERLQVYQYLVDRAKVVEIETQLEQLEHEVLTSKHRLSELHQEIKRHEERQIDLQNLRDTWRDERVQSDIFVKQQSLENKKQLLHAEFVSIFQSIQRQERMLLDLSARWSAVAAGVKQALSWEQWITGDTQDDLSADIQAASSRIGQAMQMLRKPVDLSGVSLNTFDPTSCELNVDEFADVQLLLANAANSLGTIHRKIADELARLNQEQAELKAVIAELKKGIKPYDRKVTELQRAIMTSLRTKTGADIPVTIFAEALEIPDPTWHRAIEGYLHTQRFYLLVPPEYFQLALEVYDSVKREQHIYDVGIVDIGRILEQKPERLSGSLAEEIETEDAFARVYADFLLGRVMKVEKIEQLRNHRTAVTADGMLYQNYVARQMDPKRWENLFIGKRALAQQLELKSARLAVVEELVEMWSPRVQSAAKWASMTPPSEGDLRDVGDAQRELIRVPVLQTELRQVLHDLGSLDLSYLLDLDDKIRDCEKQIKQVEQQKEHAISEKTKLEIKLDQLEGERRRKLEMDRNEAAKNIEDSFTGAFVMEKGEPRFQQEMQRLGSPTTILFNFGRQMQVDRNRKDTLWTELVKLRADFNRDFQAGFDIQRADNEAYQTELQRLIDSQLTEYEEKIRQAKERAQIQFQEDFVSKLQSNIYTVESQIRELNAALKGISFGRDQYRFQITPNAQYLRFYQMIMDELLMEGYGLFSQSFQEKHGEVVEELFRNIIDVDETDPYAMTELEKNLEKFTDYRTYLNFDLIVKDEEGRESRLSRVIAKKSGGETQTPFYISVLASFMQLYRVGRPGTDNTLRLIVFDEAYSKMDHQRIRESIRLIHDLGLQVILSAPTEKLADIAPLVDRTLIVTRIQSQTKVLEFDMAKEKVSV</sequence>
<dbReference type="Gene3D" id="3.40.50.300">
    <property type="entry name" value="P-loop containing nucleotide triphosphate hydrolases"/>
    <property type="match status" value="2"/>
</dbReference>